<dbReference type="GO" id="GO:0005739">
    <property type="term" value="C:mitochondrion"/>
    <property type="evidence" value="ECO:0007669"/>
    <property type="project" value="UniProtKB-ARBA"/>
</dbReference>
<evidence type="ECO:0000256" key="4">
    <source>
        <dbReference type="ARBA" id="ARBA00023002"/>
    </source>
</evidence>
<evidence type="ECO:0000256" key="2">
    <source>
        <dbReference type="ARBA" id="ARBA00022630"/>
    </source>
</evidence>
<keyword evidence="9" id="KW-1185">Reference proteome</keyword>
<dbReference type="SUPFAM" id="SSF51905">
    <property type="entry name" value="FAD/NAD(P)-binding domain"/>
    <property type="match status" value="2"/>
</dbReference>
<protein>
    <submittedName>
        <fullName evidence="8">NDE1, mitochondrial external NADH dehydrogenase</fullName>
    </submittedName>
</protein>
<dbReference type="PANTHER" id="PTHR43706:SF17">
    <property type="entry name" value="NADH DEHYDROGENASE (EUROFUNG)"/>
    <property type="match status" value="1"/>
</dbReference>
<comment type="similarity">
    <text evidence="1">Belongs to the NADH dehydrogenase family.</text>
</comment>
<dbReference type="EMBL" id="ML213511">
    <property type="protein sequence ID" value="TFK51238.1"/>
    <property type="molecule type" value="Genomic_DNA"/>
</dbReference>
<dbReference type="InterPro" id="IPR023753">
    <property type="entry name" value="FAD/NAD-binding_dom"/>
</dbReference>
<organism evidence="8 9">
    <name type="scientific">Heliocybe sulcata</name>
    <dbReference type="NCBI Taxonomy" id="5364"/>
    <lineage>
        <taxon>Eukaryota</taxon>
        <taxon>Fungi</taxon>
        <taxon>Dikarya</taxon>
        <taxon>Basidiomycota</taxon>
        <taxon>Agaricomycotina</taxon>
        <taxon>Agaricomycetes</taxon>
        <taxon>Gloeophyllales</taxon>
        <taxon>Gloeophyllaceae</taxon>
        <taxon>Heliocybe</taxon>
    </lineage>
</organism>
<keyword evidence="4" id="KW-0560">Oxidoreductase</keyword>
<name>A0A5C3N516_9AGAM</name>
<dbReference type="GO" id="GO:0003954">
    <property type="term" value="F:NADH dehydrogenase activity"/>
    <property type="evidence" value="ECO:0007669"/>
    <property type="project" value="InterPro"/>
</dbReference>
<keyword evidence="2" id="KW-0285">Flavoprotein</keyword>
<dbReference type="InterPro" id="IPR045024">
    <property type="entry name" value="NDH-2"/>
</dbReference>
<dbReference type="Pfam" id="PF07992">
    <property type="entry name" value="Pyr_redox_2"/>
    <property type="match status" value="1"/>
</dbReference>
<dbReference type="InterPro" id="IPR054585">
    <property type="entry name" value="NDH2-like_C"/>
</dbReference>
<accession>A0A5C3N516</accession>
<evidence type="ECO:0000313" key="8">
    <source>
        <dbReference type="EMBL" id="TFK51238.1"/>
    </source>
</evidence>
<gene>
    <name evidence="8" type="ORF">OE88DRAFT_1630056</name>
</gene>
<dbReference type="InterPro" id="IPR036188">
    <property type="entry name" value="FAD/NAD-bd_sf"/>
</dbReference>
<sequence>MLSIRLGGKAAGRQHTLYAIKSHQVRGAAQKVAFSSTTVASKEKVVILGSGWGGYEVLRGIDKSRYDVTIISPNTYFNFTPLLASCAVGSLEYRCALEPVRRYTPQVKSYQAWCDAIDFKSKTLTCMPATPPLPFEKKPATLADVTTTAYPGTGTPFQLPYDKLIISVGAYAQTFGVPGVKEHGYFLKDVKDARSIRTRILECFEQAAEPLLTDDQRRNILHFCIVGGGPTGVEFGAELHDFLQSDIRKHYPHLATLAKISLYDVAPTILSMFDQGLMQYAEKTFKREGIDIFTSHHVEKIEAGKMHVKEQGEVPFGLLVWSTGLAPNPLIECLTEVEKHPKTGSVITDGHCQLLMKGSTEKSAASDEKPDPVPNPDVWAIGDAAMIQGVMLPATAQVANQKGKYLVKKLNRMLEGQDTSAPFKWRNLGTLAYVGENQALYDRSKSAGGPKPKGAGRMAWLLWRSAYASMALSMRNKILVPTFWLVNWIFGRDLSRF</sequence>
<dbReference type="Gene3D" id="3.50.50.100">
    <property type="match status" value="1"/>
</dbReference>
<proteinExistence type="inferred from homology"/>
<evidence type="ECO:0000259" key="6">
    <source>
        <dbReference type="Pfam" id="PF07992"/>
    </source>
</evidence>
<evidence type="ECO:0000259" key="7">
    <source>
        <dbReference type="Pfam" id="PF22366"/>
    </source>
</evidence>
<dbReference type="PANTHER" id="PTHR43706">
    <property type="entry name" value="NADH DEHYDROGENASE"/>
    <property type="match status" value="1"/>
</dbReference>
<evidence type="ECO:0000313" key="9">
    <source>
        <dbReference type="Proteomes" id="UP000305948"/>
    </source>
</evidence>
<dbReference type="PRINTS" id="PR00368">
    <property type="entry name" value="FADPNR"/>
</dbReference>
<reference evidence="8 9" key="1">
    <citation type="journal article" date="2019" name="Nat. Ecol. Evol.">
        <title>Megaphylogeny resolves global patterns of mushroom evolution.</title>
        <authorList>
            <person name="Varga T."/>
            <person name="Krizsan K."/>
            <person name="Foldi C."/>
            <person name="Dima B."/>
            <person name="Sanchez-Garcia M."/>
            <person name="Sanchez-Ramirez S."/>
            <person name="Szollosi G.J."/>
            <person name="Szarkandi J.G."/>
            <person name="Papp V."/>
            <person name="Albert L."/>
            <person name="Andreopoulos W."/>
            <person name="Angelini C."/>
            <person name="Antonin V."/>
            <person name="Barry K.W."/>
            <person name="Bougher N.L."/>
            <person name="Buchanan P."/>
            <person name="Buyck B."/>
            <person name="Bense V."/>
            <person name="Catcheside P."/>
            <person name="Chovatia M."/>
            <person name="Cooper J."/>
            <person name="Damon W."/>
            <person name="Desjardin D."/>
            <person name="Finy P."/>
            <person name="Geml J."/>
            <person name="Haridas S."/>
            <person name="Hughes K."/>
            <person name="Justo A."/>
            <person name="Karasinski D."/>
            <person name="Kautmanova I."/>
            <person name="Kiss B."/>
            <person name="Kocsube S."/>
            <person name="Kotiranta H."/>
            <person name="LaButti K.M."/>
            <person name="Lechner B.E."/>
            <person name="Liimatainen K."/>
            <person name="Lipzen A."/>
            <person name="Lukacs Z."/>
            <person name="Mihaltcheva S."/>
            <person name="Morgado L.N."/>
            <person name="Niskanen T."/>
            <person name="Noordeloos M.E."/>
            <person name="Ohm R.A."/>
            <person name="Ortiz-Santana B."/>
            <person name="Ovrebo C."/>
            <person name="Racz N."/>
            <person name="Riley R."/>
            <person name="Savchenko A."/>
            <person name="Shiryaev A."/>
            <person name="Soop K."/>
            <person name="Spirin V."/>
            <person name="Szebenyi C."/>
            <person name="Tomsovsky M."/>
            <person name="Tulloss R.E."/>
            <person name="Uehling J."/>
            <person name="Grigoriev I.V."/>
            <person name="Vagvolgyi C."/>
            <person name="Papp T."/>
            <person name="Martin F.M."/>
            <person name="Miettinen O."/>
            <person name="Hibbett D.S."/>
            <person name="Nagy L.G."/>
        </authorList>
    </citation>
    <scope>NUCLEOTIDE SEQUENCE [LARGE SCALE GENOMIC DNA]</scope>
    <source>
        <strain evidence="8 9">OMC1185</strain>
    </source>
</reference>
<feature type="domain" description="External alternative NADH-ubiquinone oxidoreductase-like C-terminal" evidence="7">
    <location>
        <begin position="428"/>
        <end position="493"/>
    </location>
</feature>
<evidence type="ECO:0000256" key="5">
    <source>
        <dbReference type="ARBA" id="ARBA00023027"/>
    </source>
</evidence>
<dbReference type="Proteomes" id="UP000305948">
    <property type="component" value="Unassembled WGS sequence"/>
</dbReference>
<dbReference type="STRING" id="5364.A0A5C3N516"/>
<feature type="domain" description="FAD/NAD(P)-binding" evidence="6">
    <location>
        <begin position="44"/>
        <end position="403"/>
    </location>
</feature>
<keyword evidence="3" id="KW-0274">FAD</keyword>
<dbReference type="OrthoDB" id="9992747at2759"/>
<evidence type="ECO:0000256" key="3">
    <source>
        <dbReference type="ARBA" id="ARBA00022827"/>
    </source>
</evidence>
<evidence type="ECO:0000256" key="1">
    <source>
        <dbReference type="ARBA" id="ARBA00005272"/>
    </source>
</evidence>
<keyword evidence="5" id="KW-0520">NAD</keyword>
<dbReference type="AlphaFoldDB" id="A0A5C3N516"/>
<dbReference type="Pfam" id="PF22366">
    <property type="entry name" value="NDH2_C"/>
    <property type="match status" value="1"/>
</dbReference>